<keyword evidence="1 2" id="KW-0808">Transferase</keyword>
<dbReference type="EMBL" id="JAUTBF010000001">
    <property type="protein sequence ID" value="MDQ1124165.1"/>
    <property type="molecule type" value="Genomic_DNA"/>
</dbReference>
<dbReference type="InterPro" id="IPR044855">
    <property type="entry name" value="CoA-Trfase_III_dom3_sf"/>
</dbReference>
<evidence type="ECO:0000313" key="3">
    <source>
        <dbReference type="Proteomes" id="UP001226691"/>
    </source>
</evidence>
<dbReference type="InterPro" id="IPR003673">
    <property type="entry name" value="CoA-Trfase_fam_III"/>
</dbReference>
<protein>
    <submittedName>
        <fullName evidence="2">CoA:oxalate CoA-transferase</fullName>
        <ecNumber evidence="2">2.8.3.19</ecNumber>
    </submittedName>
</protein>
<organism evidence="2 3">
    <name type="scientific">Microbacterium trichothecenolyticum</name>
    <name type="common">Aureobacterium trichothecenolyticum</name>
    <dbReference type="NCBI Taxonomy" id="69370"/>
    <lineage>
        <taxon>Bacteria</taxon>
        <taxon>Bacillati</taxon>
        <taxon>Actinomycetota</taxon>
        <taxon>Actinomycetes</taxon>
        <taxon>Micrococcales</taxon>
        <taxon>Microbacteriaceae</taxon>
        <taxon>Microbacterium</taxon>
    </lineage>
</organism>
<dbReference type="GO" id="GO:0016740">
    <property type="term" value="F:transferase activity"/>
    <property type="evidence" value="ECO:0007669"/>
    <property type="project" value="UniProtKB-KW"/>
</dbReference>
<dbReference type="InterPro" id="IPR023606">
    <property type="entry name" value="CoA-Trfase_III_dom_1_sf"/>
</dbReference>
<dbReference type="PANTHER" id="PTHR48207:SF3">
    <property type="entry name" value="SUCCINATE--HYDROXYMETHYLGLUTARATE COA-TRANSFERASE"/>
    <property type="match status" value="1"/>
</dbReference>
<reference evidence="2 3" key="1">
    <citation type="submission" date="2023-07" db="EMBL/GenBank/DDBJ databases">
        <title>Functional and genomic diversity of the sorghum phyllosphere microbiome.</title>
        <authorList>
            <person name="Shade A."/>
        </authorList>
    </citation>
    <scope>NUCLEOTIDE SEQUENCE [LARGE SCALE GENOMIC DNA]</scope>
    <source>
        <strain evidence="2 3">SORGH_AS_1207</strain>
    </source>
</reference>
<comment type="caution">
    <text evidence="2">The sequence shown here is derived from an EMBL/GenBank/DDBJ whole genome shotgun (WGS) entry which is preliminary data.</text>
</comment>
<dbReference type="SUPFAM" id="SSF89796">
    <property type="entry name" value="CoA-transferase family III (CaiB/BaiF)"/>
    <property type="match status" value="1"/>
</dbReference>
<dbReference type="EC" id="2.8.3.19" evidence="2"/>
<accession>A0ABU0TWX2</accession>
<gene>
    <name evidence="2" type="ORF">QE412_002738</name>
</gene>
<dbReference type="Gene3D" id="3.40.50.10540">
    <property type="entry name" value="Crotonobetainyl-coa:carnitine coa-transferase, domain 1"/>
    <property type="match status" value="1"/>
</dbReference>
<keyword evidence="3" id="KW-1185">Reference proteome</keyword>
<dbReference type="Gene3D" id="3.30.1540.10">
    <property type="entry name" value="formyl-coa transferase, domain 3"/>
    <property type="match status" value="1"/>
</dbReference>
<evidence type="ECO:0000313" key="2">
    <source>
        <dbReference type="EMBL" id="MDQ1124165.1"/>
    </source>
</evidence>
<dbReference type="Proteomes" id="UP001226691">
    <property type="component" value="Unassembled WGS sequence"/>
</dbReference>
<sequence length="406" mass="42492">MSTDTPPPTGAPRPLDGVRVLDLSRVLAGPLCASMLADLGATVTKIEVPGRGDDSRHFTPHIGGESSYFMLVNRGKRSMALDLKSDEGRALLHRLIADADVLVENFRPGVTARLGIDWQSVREINPRLVYVSISGFGQTGPLSHRPAYDHVVQAMGGIMSATGWADGPPTRVGDAVGDVVAGMYGAFGALAALLQRAQTGVGQHVDVAMLDAMFSLQMVALSQVLAGAPAPTRLGNAHPISAPMDAYACGDGHLVIAVANDALFVRLATALGRADLLDDPRFATDPARLAHQDDLRAQIEAWTTTRTVEQAVADLETAGVPAAPIWDVAQLADSGHARARGLVRTVEHPVAGSVPLVPQPVRFSGTDAAAQAPAPTLGQHTDDVLTDDLGLDDDEIARLRAAGVVA</sequence>
<dbReference type="PANTHER" id="PTHR48207">
    <property type="entry name" value="SUCCINATE--HYDROXYMETHYLGLUTARATE COA-TRANSFERASE"/>
    <property type="match status" value="1"/>
</dbReference>
<evidence type="ECO:0000256" key="1">
    <source>
        <dbReference type="ARBA" id="ARBA00022679"/>
    </source>
</evidence>
<dbReference type="Pfam" id="PF02515">
    <property type="entry name" value="CoA_transf_3"/>
    <property type="match status" value="1"/>
</dbReference>
<proteinExistence type="predicted"/>
<dbReference type="InterPro" id="IPR050483">
    <property type="entry name" value="CoA-transferase_III_domain"/>
</dbReference>
<dbReference type="RefSeq" id="WP_307484754.1">
    <property type="nucleotide sequence ID" value="NZ_JAUTBF010000001.1"/>
</dbReference>
<name>A0ABU0TWX2_MICTR</name>